<feature type="region of interest" description="Disordered" evidence="1">
    <location>
        <begin position="21"/>
        <end position="49"/>
    </location>
</feature>
<organism evidence="2 3">
    <name type="scientific">Candidatus Taylorbacteria bacterium RIFCSPHIGHO2_01_FULL_51_15</name>
    <dbReference type="NCBI Taxonomy" id="1802304"/>
    <lineage>
        <taxon>Bacteria</taxon>
        <taxon>Candidatus Tayloriibacteriota</taxon>
    </lineage>
</organism>
<feature type="region of interest" description="Disordered" evidence="1">
    <location>
        <begin position="153"/>
        <end position="199"/>
    </location>
</feature>
<feature type="compositionally biased region" description="Polar residues" evidence="1">
    <location>
        <begin position="21"/>
        <end position="32"/>
    </location>
</feature>
<sequence>MRQFSFPTSKPRQKLFKKMLTTQSSMNTNVNERPTDPLPSTAPFTQPPARHAKFSDAEIIADLKACGARCNVYEPGAFHSPAHSAQPPPPHRGHAIRLTVLVFLGLAVAVFIFRDRCVSWFKRQTSATVSKVSPHIREYAKEEADRFTREFPQHYNTEPPELGAGHPGEAEEDAERLRQESVLQERTATGPQDTTGKTPETRASISVVNTELEVEVAQLKRLVAKALVSLEARKLEPLPQGTLAHTNLAQIVETLSRTSDAKLLEAEGRLGGKIAELGEGRKELLATLKAYEEARATERLKLHAETQSRVADLVSGAIVAEGGRLETNLFERLKSSEAASRKEDETRRLDFEVALTSRAAAEQGRWQTNLAVELQAMVQKSLRQASEASRTEFLAIVEEASERNRESLEKYVDTKTASIMEGVQSFFKSFTKWTREMMEKPQIITTLPPAETPILPESNTRVETNVADGTTITWLRSTVKPIPLSVDELPDGTTVFVIAGTRKDRGSWKETVVIRAGNSMDWERF</sequence>
<dbReference type="EMBL" id="MHRI01000009">
    <property type="protein sequence ID" value="OHA21392.1"/>
    <property type="molecule type" value="Genomic_DNA"/>
</dbReference>
<feature type="compositionally biased region" description="Polar residues" evidence="1">
    <location>
        <begin position="181"/>
        <end position="199"/>
    </location>
</feature>
<comment type="caution">
    <text evidence="2">The sequence shown here is derived from an EMBL/GenBank/DDBJ whole genome shotgun (WGS) entry which is preliminary data.</text>
</comment>
<evidence type="ECO:0000313" key="2">
    <source>
        <dbReference type="EMBL" id="OHA21392.1"/>
    </source>
</evidence>
<dbReference type="AlphaFoldDB" id="A0A1G2MEG0"/>
<evidence type="ECO:0000313" key="3">
    <source>
        <dbReference type="Proteomes" id="UP000178121"/>
    </source>
</evidence>
<name>A0A1G2MEG0_9BACT</name>
<proteinExistence type="predicted"/>
<accession>A0A1G2MEG0</accession>
<dbReference type="Proteomes" id="UP000178121">
    <property type="component" value="Unassembled WGS sequence"/>
</dbReference>
<reference evidence="2 3" key="1">
    <citation type="journal article" date="2016" name="Nat. Commun.">
        <title>Thousands of microbial genomes shed light on interconnected biogeochemical processes in an aquifer system.</title>
        <authorList>
            <person name="Anantharaman K."/>
            <person name="Brown C.T."/>
            <person name="Hug L.A."/>
            <person name="Sharon I."/>
            <person name="Castelle C.J."/>
            <person name="Probst A.J."/>
            <person name="Thomas B.C."/>
            <person name="Singh A."/>
            <person name="Wilkins M.J."/>
            <person name="Karaoz U."/>
            <person name="Brodie E.L."/>
            <person name="Williams K.H."/>
            <person name="Hubbard S.S."/>
            <person name="Banfield J.F."/>
        </authorList>
    </citation>
    <scope>NUCLEOTIDE SEQUENCE [LARGE SCALE GENOMIC DNA]</scope>
</reference>
<gene>
    <name evidence="2" type="ORF">A2849_00140</name>
</gene>
<evidence type="ECO:0000256" key="1">
    <source>
        <dbReference type="SAM" id="MobiDB-lite"/>
    </source>
</evidence>
<protein>
    <submittedName>
        <fullName evidence="2">Uncharacterized protein</fullName>
    </submittedName>
</protein>